<name>A0A7G6E445_THEFR</name>
<proteinExistence type="predicted"/>
<dbReference type="AlphaFoldDB" id="A0A7G6E445"/>
<dbReference type="KEGG" id="tfr:BR63_11330"/>
<dbReference type="Gene3D" id="1.10.10.2910">
    <property type="match status" value="1"/>
</dbReference>
<protein>
    <recommendedName>
        <fullName evidence="3">ImmA/IrrE family metallo-endopeptidase</fullName>
    </recommendedName>
</protein>
<evidence type="ECO:0000313" key="2">
    <source>
        <dbReference type="Proteomes" id="UP000515847"/>
    </source>
</evidence>
<reference evidence="1 2" key="1">
    <citation type="journal article" date="2019" name="Front. Microbiol.">
        <title>Thermoanaerosceptrum fracticalcis gen. nov. sp. nov., a Novel Fumarate-Fermenting Microorganism From a Deep Fractured Carbonate Aquifer of the US Great Basin.</title>
        <authorList>
            <person name="Hamilton-Brehm S.D."/>
            <person name="Stewart L.E."/>
            <person name="Zavarin M."/>
            <person name="Caldwell M."/>
            <person name="Lawson P.A."/>
            <person name="Onstott T.C."/>
            <person name="Grzymski J."/>
            <person name="Neveux I."/>
            <person name="Lollar B.S."/>
            <person name="Russell C.E."/>
            <person name="Moser D.P."/>
        </authorList>
    </citation>
    <scope>NUCLEOTIDE SEQUENCE [LARGE SCALE GENOMIC DNA]</scope>
    <source>
        <strain evidence="1 2">DRI-13</strain>
    </source>
</reference>
<dbReference type="RefSeq" id="WP_051965428.1">
    <property type="nucleotide sequence ID" value="NZ_CP045798.1"/>
</dbReference>
<dbReference type="Proteomes" id="UP000515847">
    <property type="component" value="Chromosome"/>
</dbReference>
<sequence length="112" mass="13169">MTFDELCGIVRERIETDSYAALNIYSHVVPLGGEVLAFVYRSKKNNFHIFVNESLSIEIQRKVFIHELYHITFDMPEVGYILGVDKQRSPMEKEADIFSRKIDLKGREYYVF</sequence>
<evidence type="ECO:0000313" key="1">
    <source>
        <dbReference type="EMBL" id="QNB46849.1"/>
    </source>
</evidence>
<dbReference type="OrthoDB" id="1907806at2"/>
<evidence type="ECO:0008006" key="3">
    <source>
        <dbReference type="Google" id="ProtNLM"/>
    </source>
</evidence>
<gene>
    <name evidence="1" type="ORF">BR63_11330</name>
</gene>
<organism evidence="1 2">
    <name type="scientific">Thermanaerosceptrum fracticalcis</name>
    <dbReference type="NCBI Taxonomy" id="1712410"/>
    <lineage>
        <taxon>Bacteria</taxon>
        <taxon>Bacillati</taxon>
        <taxon>Bacillota</taxon>
        <taxon>Clostridia</taxon>
        <taxon>Eubacteriales</taxon>
        <taxon>Peptococcaceae</taxon>
        <taxon>Thermanaerosceptrum</taxon>
    </lineage>
</organism>
<dbReference type="EMBL" id="CP045798">
    <property type="protein sequence ID" value="QNB46849.1"/>
    <property type="molecule type" value="Genomic_DNA"/>
</dbReference>
<accession>A0A7G6E445</accession>
<keyword evidence="2" id="KW-1185">Reference proteome</keyword>